<sequence length="382" mass="42365">MTQAYQSGGHTRVVERWINHDSHHCRHSVFLTGQGKLPIPQKIPTLTRASGGQVFRPSRYTSLVSKALTLQKVAQEYDFVVLHTHMQDPIATLALGAQNFAASVIYYNHADHRFSLGMGAASVVAETRSWGKNISSLKRGITESVVLGIPLQKDMAGHYRKNFSTRAKLNISAASKVIFSAASEHKFIPFQEFNFLHAAVKILLQQPTAHLLLVGVGKDFIQRNLMDIDGGEAVCARIHTASAVGEELFINYLMTADLVIDSFPENGSTTLMDCVSCGLPVVSLMAPTGQMDYLVNTREYTPDIEAFIRQVLCLLDNEQWSRRVWQEQHERLMNDSSPVNFSKRLHSLYAQAMSSKPIGLGNRIQAVGLGDIDLLHTARGHI</sequence>
<evidence type="ECO:0000313" key="2">
    <source>
        <dbReference type="Proteomes" id="UP000317730"/>
    </source>
</evidence>
<comment type="caution">
    <text evidence="1">The sequence shown here is derived from an EMBL/GenBank/DDBJ whole genome shotgun (WGS) entry which is preliminary data.</text>
</comment>
<dbReference type="EMBL" id="BJMV01000004">
    <property type="protein sequence ID" value="GEB85227.1"/>
    <property type="molecule type" value="Genomic_DNA"/>
</dbReference>
<evidence type="ECO:0000313" key="1">
    <source>
        <dbReference type="EMBL" id="GEB85227.1"/>
    </source>
</evidence>
<evidence type="ECO:0008006" key="3">
    <source>
        <dbReference type="Google" id="ProtNLM"/>
    </source>
</evidence>
<keyword evidence="2" id="KW-1185">Reference proteome</keyword>
<dbReference type="Gene3D" id="3.40.50.2000">
    <property type="entry name" value="Glycogen Phosphorylase B"/>
    <property type="match status" value="1"/>
</dbReference>
<dbReference type="SUPFAM" id="SSF53756">
    <property type="entry name" value="UDP-Glycosyltransferase/glycogen phosphorylase"/>
    <property type="match status" value="1"/>
</dbReference>
<name>A0A4Y3TVS9_9PROT</name>
<reference evidence="1 2" key="1">
    <citation type="submission" date="2019-06" db="EMBL/GenBank/DDBJ databases">
        <title>Whole genome shotgun sequence of Acetobacter peroxydans NBRC 13755.</title>
        <authorList>
            <person name="Hosoyama A."/>
            <person name="Uohara A."/>
            <person name="Ohji S."/>
            <person name="Ichikawa N."/>
        </authorList>
    </citation>
    <scope>NUCLEOTIDE SEQUENCE [LARGE SCALE GENOMIC DNA]</scope>
    <source>
        <strain evidence="1 2">NBRC 13755</strain>
    </source>
</reference>
<organism evidence="1 2">
    <name type="scientific">Acetobacter peroxydans</name>
    <dbReference type="NCBI Taxonomy" id="104098"/>
    <lineage>
        <taxon>Bacteria</taxon>
        <taxon>Pseudomonadati</taxon>
        <taxon>Pseudomonadota</taxon>
        <taxon>Alphaproteobacteria</taxon>
        <taxon>Acetobacterales</taxon>
        <taxon>Acetobacteraceae</taxon>
        <taxon>Acetobacter</taxon>
    </lineage>
</organism>
<proteinExistence type="predicted"/>
<dbReference type="Proteomes" id="UP000317730">
    <property type="component" value="Unassembled WGS sequence"/>
</dbReference>
<gene>
    <name evidence="1" type="ORF">APE01nite_10240</name>
</gene>
<protein>
    <recommendedName>
        <fullName evidence="3">Glycosyltransferase subfamily 4-like N-terminal domain-containing protein</fullName>
    </recommendedName>
</protein>
<accession>A0A4Y3TVS9</accession>
<dbReference type="AlphaFoldDB" id="A0A4Y3TVS9"/>